<name>W4GFU3_APHAT</name>
<keyword evidence="3" id="KW-0862">Zinc</keyword>
<dbReference type="EMBL" id="KI913131">
    <property type="protein sequence ID" value="ETV77944.1"/>
    <property type="molecule type" value="Genomic_DNA"/>
</dbReference>
<dbReference type="RefSeq" id="XP_009832281.1">
    <property type="nucleotide sequence ID" value="XM_009833979.1"/>
</dbReference>
<sequence length="173" mass="19484">MTSSATSAVECAICYDTFYFPFVTSCGHAFCHQCLTDWTSGHRQSTSCPLCRSPIPRVDGEPRHASLHVERYLMLEVVIKCIDMWSNVFLVAMAAYASLAPLSSLWTPTVVLILCLFIARVYCMGSTPVLLCGMACQVHWRSVLHTVATRLLHVHNMVYSRHIVPRTYVITRQ</sequence>
<dbReference type="GO" id="GO:0008270">
    <property type="term" value="F:zinc ion binding"/>
    <property type="evidence" value="ECO:0007669"/>
    <property type="project" value="UniProtKB-KW"/>
</dbReference>
<keyword evidence="2 4" id="KW-0863">Zinc-finger</keyword>
<organism evidence="7">
    <name type="scientific">Aphanomyces astaci</name>
    <name type="common">Crayfish plague agent</name>
    <dbReference type="NCBI Taxonomy" id="112090"/>
    <lineage>
        <taxon>Eukaryota</taxon>
        <taxon>Sar</taxon>
        <taxon>Stramenopiles</taxon>
        <taxon>Oomycota</taxon>
        <taxon>Saprolegniomycetes</taxon>
        <taxon>Saprolegniales</taxon>
        <taxon>Verrucalvaceae</taxon>
        <taxon>Aphanomyces</taxon>
    </lineage>
</organism>
<keyword evidence="1" id="KW-0479">Metal-binding</keyword>
<keyword evidence="5" id="KW-0472">Membrane</keyword>
<feature type="transmembrane region" description="Helical" evidence="5">
    <location>
        <begin position="105"/>
        <end position="123"/>
    </location>
</feature>
<evidence type="ECO:0000256" key="3">
    <source>
        <dbReference type="ARBA" id="ARBA00022833"/>
    </source>
</evidence>
<dbReference type="Gene3D" id="3.30.40.10">
    <property type="entry name" value="Zinc/RING finger domain, C3HC4 (zinc finger)"/>
    <property type="match status" value="1"/>
</dbReference>
<accession>W4GFU3</accession>
<reference evidence="7" key="1">
    <citation type="submission" date="2013-12" db="EMBL/GenBank/DDBJ databases">
        <title>The Genome Sequence of Aphanomyces astaci APO3.</title>
        <authorList>
            <consortium name="The Broad Institute Genomics Platform"/>
            <person name="Russ C."/>
            <person name="Tyler B."/>
            <person name="van West P."/>
            <person name="Dieguez-Uribeondo J."/>
            <person name="Young S.K."/>
            <person name="Zeng Q."/>
            <person name="Gargeya S."/>
            <person name="Fitzgerald M."/>
            <person name="Abouelleil A."/>
            <person name="Alvarado L."/>
            <person name="Chapman S.B."/>
            <person name="Gainer-Dewar J."/>
            <person name="Goldberg J."/>
            <person name="Griggs A."/>
            <person name="Gujja S."/>
            <person name="Hansen M."/>
            <person name="Howarth C."/>
            <person name="Imamovic A."/>
            <person name="Ireland A."/>
            <person name="Larimer J."/>
            <person name="McCowan C."/>
            <person name="Murphy C."/>
            <person name="Pearson M."/>
            <person name="Poon T.W."/>
            <person name="Priest M."/>
            <person name="Roberts A."/>
            <person name="Saif S."/>
            <person name="Shea T."/>
            <person name="Sykes S."/>
            <person name="Wortman J."/>
            <person name="Nusbaum C."/>
            <person name="Birren B."/>
        </authorList>
    </citation>
    <scope>NUCLEOTIDE SEQUENCE [LARGE SCALE GENOMIC DNA]</scope>
    <source>
        <strain evidence="7">APO3</strain>
    </source>
</reference>
<evidence type="ECO:0000256" key="2">
    <source>
        <dbReference type="ARBA" id="ARBA00022771"/>
    </source>
</evidence>
<dbReference type="SMART" id="SM00184">
    <property type="entry name" value="RING"/>
    <property type="match status" value="1"/>
</dbReference>
<dbReference type="InterPro" id="IPR017907">
    <property type="entry name" value="Znf_RING_CS"/>
</dbReference>
<dbReference type="GO" id="GO:0006511">
    <property type="term" value="P:ubiquitin-dependent protein catabolic process"/>
    <property type="evidence" value="ECO:0007669"/>
    <property type="project" value="TreeGrafter"/>
</dbReference>
<gene>
    <name evidence="7" type="ORF">H257_08184</name>
</gene>
<dbReference type="GeneID" id="20810180"/>
<feature type="domain" description="RING-type" evidence="6">
    <location>
        <begin position="11"/>
        <end position="52"/>
    </location>
</feature>
<dbReference type="InterPro" id="IPR001841">
    <property type="entry name" value="Znf_RING"/>
</dbReference>
<keyword evidence="5" id="KW-1133">Transmembrane helix</keyword>
<dbReference type="PROSITE" id="PS50089">
    <property type="entry name" value="ZF_RING_2"/>
    <property type="match status" value="1"/>
</dbReference>
<dbReference type="GO" id="GO:0061630">
    <property type="term" value="F:ubiquitin protein ligase activity"/>
    <property type="evidence" value="ECO:0007669"/>
    <property type="project" value="TreeGrafter"/>
</dbReference>
<evidence type="ECO:0000256" key="1">
    <source>
        <dbReference type="ARBA" id="ARBA00022723"/>
    </source>
</evidence>
<dbReference type="STRING" id="112090.W4GFU3"/>
<keyword evidence="5" id="KW-0812">Transmembrane</keyword>
<evidence type="ECO:0000256" key="4">
    <source>
        <dbReference type="PROSITE-ProRule" id="PRU00175"/>
    </source>
</evidence>
<dbReference type="Pfam" id="PF13920">
    <property type="entry name" value="zf-C3HC4_3"/>
    <property type="match status" value="1"/>
</dbReference>
<dbReference type="GO" id="GO:0000209">
    <property type="term" value="P:protein polyubiquitination"/>
    <property type="evidence" value="ECO:0007669"/>
    <property type="project" value="TreeGrafter"/>
</dbReference>
<dbReference type="PROSITE" id="PS00518">
    <property type="entry name" value="ZF_RING_1"/>
    <property type="match status" value="1"/>
</dbReference>
<dbReference type="PANTHER" id="PTHR46016:SF1">
    <property type="entry name" value="RING-TYPE DOMAIN-CONTAINING PROTEIN"/>
    <property type="match status" value="1"/>
</dbReference>
<dbReference type="SUPFAM" id="SSF57850">
    <property type="entry name" value="RING/U-box"/>
    <property type="match status" value="1"/>
</dbReference>
<evidence type="ECO:0000256" key="5">
    <source>
        <dbReference type="SAM" id="Phobius"/>
    </source>
</evidence>
<protein>
    <recommendedName>
        <fullName evidence="6">RING-type domain-containing protein</fullName>
    </recommendedName>
</protein>
<dbReference type="InterPro" id="IPR013083">
    <property type="entry name" value="Znf_RING/FYVE/PHD"/>
</dbReference>
<feature type="transmembrane region" description="Helical" evidence="5">
    <location>
        <begin position="77"/>
        <end position="99"/>
    </location>
</feature>
<dbReference type="InterPro" id="IPR051438">
    <property type="entry name" value="RNF_E3_ubiq-protein_ligase"/>
</dbReference>
<evidence type="ECO:0000259" key="6">
    <source>
        <dbReference type="PROSITE" id="PS50089"/>
    </source>
</evidence>
<dbReference type="OrthoDB" id="1630758at2759"/>
<evidence type="ECO:0000313" key="7">
    <source>
        <dbReference type="EMBL" id="ETV77944.1"/>
    </source>
</evidence>
<dbReference type="AlphaFoldDB" id="W4GFU3"/>
<dbReference type="VEuPathDB" id="FungiDB:H257_08184"/>
<dbReference type="PANTHER" id="PTHR46016">
    <property type="entry name" value="ZINC FINGER, RING/FYVE/PHD-TYPE"/>
    <property type="match status" value="1"/>
</dbReference>
<proteinExistence type="predicted"/>